<proteinExistence type="predicted"/>
<keyword evidence="3" id="KW-1185">Reference proteome</keyword>
<dbReference type="Proteomes" id="UP000617355">
    <property type="component" value="Unassembled WGS sequence"/>
</dbReference>
<feature type="signal peptide" evidence="1">
    <location>
        <begin position="1"/>
        <end position="19"/>
    </location>
</feature>
<evidence type="ECO:0000313" key="3">
    <source>
        <dbReference type="Proteomes" id="UP000617355"/>
    </source>
</evidence>
<name>A0ABQ1QT18_9RHOB</name>
<evidence type="ECO:0000313" key="2">
    <source>
        <dbReference type="EMBL" id="GGD44471.1"/>
    </source>
</evidence>
<protein>
    <submittedName>
        <fullName evidence="2">Uncharacterized protein</fullName>
    </submittedName>
</protein>
<sequence>MLKHFALGLFCALASPTLAAELSDRYDAIGTMTVTLGDETLELTIPYDREQDSAYAEQKMIMGQFLTLNTVGQTVTADGQPGQPMVQVTLQKQGGGMALLSAEVFDEQGYDAPMAMGADGGTGALTEFSFENNRLEARVEGSFLRLTGYMSEPRVADGAEPVAATISWSVDIPPLE</sequence>
<dbReference type="RefSeq" id="WP_188529327.1">
    <property type="nucleotide sequence ID" value="NZ_BMGI01000005.1"/>
</dbReference>
<evidence type="ECO:0000256" key="1">
    <source>
        <dbReference type="SAM" id="SignalP"/>
    </source>
</evidence>
<reference evidence="3" key="1">
    <citation type="journal article" date="2019" name="Int. J. Syst. Evol. Microbiol.">
        <title>The Global Catalogue of Microorganisms (GCM) 10K type strain sequencing project: providing services to taxonomists for standard genome sequencing and annotation.</title>
        <authorList>
            <consortium name="The Broad Institute Genomics Platform"/>
            <consortium name="The Broad Institute Genome Sequencing Center for Infectious Disease"/>
            <person name="Wu L."/>
            <person name="Ma J."/>
        </authorList>
    </citation>
    <scope>NUCLEOTIDE SEQUENCE [LARGE SCALE GENOMIC DNA]</scope>
    <source>
        <strain evidence="3">CGMCC 1.12922</strain>
    </source>
</reference>
<organism evidence="2 3">
    <name type="scientific">Sinisalibacter lacisalsi</name>
    <dbReference type="NCBI Taxonomy" id="1526570"/>
    <lineage>
        <taxon>Bacteria</taxon>
        <taxon>Pseudomonadati</taxon>
        <taxon>Pseudomonadota</taxon>
        <taxon>Alphaproteobacteria</taxon>
        <taxon>Rhodobacterales</taxon>
        <taxon>Roseobacteraceae</taxon>
        <taxon>Sinisalibacter</taxon>
    </lineage>
</organism>
<comment type="caution">
    <text evidence="2">The sequence shown here is derived from an EMBL/GenBank/DDBJ whole genome shotgun (WGS) entry which is preliminary data.</text>
</comment>
<feature type="chain" id="PRO_5045043215" evidence="1">
    <location>
        <begin position="20"/>
        <end position="176"/>
    </location>
</feature>
<dbReference type="EMBL" id="BMGI01000005">
    <property type="protein sequence ID" value="GGD44471.1"/>
    <property type="molecule type" value="Genomic_DNA"/>
</dbReference>
<keyword evidence="1" id="KW-0732">Signal</keyword>
<gene>
    <name evidence="2" type="ORF">GCM10011358_30310</name>
</gene>
<accession>A0ABQ1QT18</accession>